<reference evidence="3" key="1">
    <citation type="journal article" date="2019" name="Int. J. Syst. Evol. Microbiol.">
        <title>The Global Catalogue of Microorganisms (GCM) 10K type strain sequencing project: providing services to taxonomists for standard genome sequencing and annotation.</title>
        <authorList>
            <consortium name="The Broad Institute Genomics Platform"/>
            <consortium name="The Broad Institute Genome Sequencing Center for Infectious Disease"/>
            <person name="Wu L."/>
            <person name="Ma J."/>
        </authorList>
    </citation>
    <scope>NUCLEOTIDE SEQUENCE [LARGE SCALE GENOMIC DNA]</scope>
    <source>
        <strain evidence="3">SYNS20</strain>
    </source>
</reference>
<sequence>MSLTNEGARRLSRKNPRLRKPHLYAIGATVTVSVLAAAALAGPGTGTGHAGSHVDAPSAILNPDVNGADLFAFTSPDNPDMVTLAVTYNPITLPQAGGVLPPALFGKNTRYDINVDSSGDGKPDLTYRWTFDTEDKRIAGIAQAKGHVNTLDDKDLLLRQRYTLQELRPGKAAKTLVNQKIAAPTRAGLVSMPDYGRLMRQATYPLPGGGKTYAGQASDPFFIDVRHFAMLKLGVDVPVPVNPLIFSNVNVMSVQVPKKQLALKGDPGRNPVAGVWASAARKSLNVQGGKPKWVQVSRVGQSFFNEGLSPDGFLQPGGLLVGLPGGVADQFNARRPQDDHRWKPINDMVRKPGGPHLVNLFHFLTTPPPKQPRDDLWQILMKGVGKGNGPVKQDLNAHALNRDASPSALRPAEMLRLNMSVPPSAKPKLEGWLEGDRAGFPNGRRFTDDATLIFSRIILGEPAGKGHPELYRFSLARGPVPGVAASFPYVAEPRALP</sequence>
<proteinExistence type="predicted"/>
<name>A0ABW2JUK9_9ACTN</name>
<gene>
    <name evidence="2" type="ORF">ACFQVC_37350</name>
</gene>
<evidence type="ECO:0000256" key="1">
    <source>
        <dbReference type="SAM" id="Phobius"/>
    </source>
</evidence>
<dbReference type="InterPro" id="IPR025566">
    <property type="entry name" value="DUF4331"/>
</dbReference>
<organism evidence="2 3">
    <name type="scientific">Streptomyces monticola</name>
    <dbReference type="NCBI Taxonomy" id="2666263"/>
    <lineage>
        <taxon>Bacteria</taxon>
        <taxon>Bacillati</taxon>
        <taxon>Actinomycetota</taxon>
        <taxon>Actinomycetes</taxon>
        <taxon>Kitasatosporales</taxon>
        <taxon>Streptomycetaceae</taxon>
        <taxon>Streptomyces</taxon>
    </lineage>
</organism>
<dbReference type="Proteomes" id="UP001596523">
    <property type="component" value="Unassembled WGS sequence"/>
</dbReference>
<keyword evidence="1" id="KW-0812">Transmembrane</keyword>
<comment type="caution">
    <text evidence="2">The sequence shown here is derived from an EMBL/GenBank/DDBJ whole genome shotgun (WGS) entry which is preliminary data.</text>
</comment>
<accession>A0ABW2JUK9</accession>
<keyword evidence="3" id="KW-1185">Reference proteome</keyword>
<protein>
    <submittedName>
        <fullName evidence="2">DUF4331 domain-containing protein</fullName>
    </submittedName>
</protein>
<evidence type="ECO:0000313" key="3">
    <source>
        <dbReference type="Proteomes" id="UP001596523"/>
    </source>
</evidence>
<dbReference type="Pfam" id="PF14224">
    <property type="entry name" value="DUF4331"/>
    <property type="match status" value="1"/>
</dbReference>
<keyword evidence="1" id="KW-0472">Membrane</keyword>
<feature type="transmembrane region" description="Helical" evidence="1">
    <location>
        <begin position="21"/>
        <end position="42"/>
    </location>
</feature>
<keyword evidence="1" id="KW-1133">Transmembrane helix</keyword>
<evidence type="ECO:0000313" key="2">
    <source>
        <dbReference type="EMBL" id="MFC7309870.1"/>
    </source>
</evidence>
<dbReference type="RefSeq" id="WP_381839317.1">
    <property type="nucleotide sequence ID" value="NZ_JBHTCF010000025.1"/>
</dbReference>
<dbReference type="EMBL" id="JBHTCF010000025">
    <property type="protein sequence ID" value="MFC7309870.1"/>
    <property type="molecule type" value="Genomic_DNA"/>
</dbReference>